<keyword evidence="4" id="KW-1185">Reference proteome</keyword>
<evidence type="ECO:0000313" key="4">
    <source>
        <dbReference type="Proteomes" id="UP000177515"/>
    </source>
</evidence>
<dbReference type="PANTHER" id="PTHR35037">
    <property type="entry name" value="C-TERMINAL REGION OF AIDA-LIKE PROTEIN"/>
    <property type="match status" value="1"/>
</dbReference>
<name>A0ABM6F4J7_9BURK</name>
<dbReference type="Proteomes" id="UP000177515">
    <property type="component" value="Chromosome 1"/>
</dbReference>
<dbReference type="InterPro" id="IPR006315">
    <property type="entry name" value="OM_autotransptr_brl_dom"/>
</dbReference>
<protein>
    <recommendedName>
        <fullName evidence="2">Autotransporter domain-containing protein</fullName>
    </recommendedName>
</protein>
<accession>A0ABM6F4J7</accession>
<keyword evidence="1" id="KW-0732">Signal</keyword>
<dbReference type="SUPFAM" id="SSF103515">
    <property type="entry name" value="Autotransporter"/>
    <property type="match status" value="1"/>
</dbReference>
<dbReference type="Gene3D" id="2.40.128.130">
    <property type="entry name" value="Autotransporter beta-domain"/>
    <property type="match status" value="1"/>
</dbReference>
<dbReference type="PANTHER" id="PTHR35037:SF3">
    <property type="entry name" value="C-TERMINAL REGION OF AIDA-LIKE PROTEIN"/>
    <property type="match status" value="1"/>
</dbReference>
<dbReference type="InterPro" id="IPR005546">
    <property type="entry name" value="Autotransporte_beta"/>
</dbReference>
<evidence type="ECO:0000259" key="2">
    <source>
        <dbReference type="PROSITE" id="PS51208"/>
    </source>
</evidence>
<evidence type="ECO:0000313" key="3">
    <source>
        <dbReference type="EMBL" id="AOZ06366.1"/>
    </source>
</evidence>
<dbReference type="EMBL" id="CP017754">
    <property type="protein sequence ID" value="AOZ06366.1"/>
    <property type="molecule type" value="Genomic_DNA"/>
</dbReference>
<proteinExistence type="predicted"/>
<feature type="domain" description="Autotransporter" evidence="2">
    <location>
        <begin position="1016"/>
        <end position="1296"/>
    </location>
</feature>
<reference evidence="3 4" key="1">
    <citation type="submission" date="2016-10" db="EMBL/GenBank/DDBJ databases">
        <title>Complete genome sequences of three Cupriavidus strains isolated from various Malaysian environments.</title>
        <authorList>
            <person name="Abdullah A.A.-A."/>
            <person name="Shafie N.A.H."/>
            <person name="Lau N.S."/>
        </authorList>
    </citation>
    <scope>NUCLEOTIDE SEQUENCE [LARGE SCALE GENOMIC DNA]</scope>
    <source>
        <strain evidence="3 4">USMAA1020</strain>
    </source>
</reference>
<dbReference type="InterPro" id="IPR036709">
    <property type="entry name" value="Autotransporte_beta_dom_sf"/>
</dbReference>
<organism evidence="3 4">
    <name type="scientific">Cupriavidus malaysiensis</name>
    <dbReference type="NCBI Taxonomy" id="367825"/>
    <lineage>
        <taxon>Bacteria</taxon>
        <taxon>Pseudomonadati</taxon>
        <taxon>Pseudomonadota</taxon>
        <taxon>Betaproteobacteria</taxon>
        <taxon>Burkholderiales</taxon>
        <taxon>Burkholderiaceae</taxon>
        <taxon>Cupriavidus</taxon>
    </lineage>
</organism>
<evidence type="ECO:0000256" key="1">
    <source>
        <dbReference type="ARBA" id="ARBA00022729"/>
    </source>
</evidence>
<dbReference type="NCBIfam" id="TIGR02601">
    <property type="entry name" value="autotrns_rpt"/>
    <property type="match status" value="4"/>
</dbReference>
<dbReference type="SUPFAM" id="SSF51126">
    <property type="entry name" value="Pectin lyase-like"/>
    <property type="match status" value="2"/>
</dbReference>
<sequence length="1297" mass="130017">MLHATATHAVDGGRIVAEEDGRIEVEAHNALSTNAVIEFGTEYTNGGLLHLNGHSTTIGKITSIPATAPWAKPHDSFIQNTGTDDAALVVDGSIHGDSFYSGRIRDGGAGRLGIVKTGASTLTLNGANTYSGPTEVRQGTLLVGDSEGVDASVASAVSVASDSTLAGHGSVGSTTVAAAGILAPGGAQGGTLTVNGDLTLASGSIVASVLGAPGASGSAGQSGSVRVHGDLTLEGATVNTSNAGGLGVGLYRLFDYDGILTQRHGGLVLGASPAGSSLSLQYLDSAKQINLVNSSGATLNFWNANGAASATQLGGGSGIWSNASPMWADAMGTQSGPMQPKPGFAIFSGERGDVTLSSAEGTVQARGIQFATDGYTLRGDALHLVADGEHPAPVEIRVGDGSAAGAQHTATIDAVIAGTDGLNKTGAGTLVLTAANTYSGGNKLSAGTLAVSADTALGASDNGLHFNGGALRTTADMATVRSVLLEGRGTFDTQMSTVLDLKGDISGNGVLEKTGAGTLKIARANDYQGGTSVQAGTLAAGATGALGSGPVRVTGSGSLLRFEANADAQALSIHNDHGGATSFSEQTSAGTASIVNQGQGATVFSAQASAGEARMTNEFQGSIFLRDQASADTARIANKAGGRVDISGLTSAGTAIGALSGEGDVFLGSKTLIIGGLGHDSVLGGVIADGGEGQGTGGSLVKTGAGKVILDGSNTYTGTTTVSAGTLVVGQHDGSWAQARVSGPVHVAEGAKLAGYGTVGSTVVGAGGILSPGYYVPTPGNQAANPGSLKIAGDLTMLPGSTLELASNGYQNTRVSASGKADLQGGTALHTGTDFKANHDYTILTADGGVNGKFDQVKSDFAILEPNLTYTPTAVLLRFGQSGRFASLAQSPNQRAVARALDSLPTNSELYQQLLTMPNGAPPGVFNSLSGEAHASLGAVLHSGVGSMRTLSLNHLRNNLSASPQAGATASGARLFSMHKASLNSMRSHFRASPEADTTIADAGTVDAPDPGGALPVPEAQPFWAEVSGGRQIIDGTSDTAGIKQSLYGISVGADGAVGDGWRVGGTLGFTDSSIHTDARASKASVKSYGALLYGGKAFEAGSGKLNLMMGGGYTWHGIDTERKVAGAGLDQTLTADYGAGTGQLFAETGYALPVRDATVEPFAGIAWSDTRTRGFSESGGSAALDGQRKRDNQTSITLGVRGRTPFELGAAKGSVTASLGWRHALGSVTPESTLAFRGSETFTVTGTPIARNAALIEVGGEVAISRNATLSLGYAGQHAGNNREHRGRLNLRWGFH</sequence>
<dbReference type="SMART" id="SM00869">
    <property type="entry name" value="Autotransporter"/>
    <property type="match status" value="1"/>
</dbReference>
<dbReference type="InterPro" id="IPR051551">
    <property type="entry name" value="Autotransporter_adhesion"/>
</dbReference>
<dbReference type="Pfam" id="PF12951">
    <property type="entry name" value="PATR"/>
    <property type="match status" value="4"/>
</dbReference>
<gene>
    <name evidence="3" type="ORF">BKK80_11415</name>
</gene>
<dbReference type="InterPro" id="IPR013425">
    <property type="entry name" value="Autotrns_rpt"/>
</dbReference>
<dbReference type="InterPro" id="IPR011050">
    <property type="entry name" value="Pectin_lyase_fold/virulence"/>
</dbReference>
<dbReference type="Pfam" id="PF03797">
    <property type="entry name" value="Autotransporter"/>
    <property type="match status" value="1"/>
</dbReference>
<dbReference type="PROSITE" id="PS51208">
    <property type="entry name" value="AUTOTRANSPORTER"/>
    <property type="match status" value="1"/>
</dbReference>
<dbReference type="NCBIfam" id="TIGR01414">
    <property type="entry name" value="autotrans_barl"/>
    <property type="match status" value="1"/>
</dbReference>